<evidence type="ECO:0000256" key="3">
    <source>
        <dbReference type="ARBA" id="ARBA00022448"/>
    </source>
</evidence>
<evidence type="ECO:0000256" key="2">
    <source>
        <dbReference type="ARBA" id="ARBA00004651"/>
    </source>
</evidence>
<keyword evidence="9 13" id="KW-1133">Transmembrane helix</keyword>
<gene>
    <name evidence="15" type="ORF">BW247_16040</name>
</gene>
<comment type="cofactor">
    <cofactor evidence="1">
        <name>heme b</name>
        <dbReference type="ChEBI" id="CHEBI:60344"/>
    </cofactor>
</comment>
<feature type="transmembrane region" description="Helical" evidence="13">
    <location>
        <begin position="136"/>
        <end position="160"/>
    </location>
</feature>
<dbReference type="GO" id="GO:0020037">
    <property type="term" value="F:heme binding"/>
    <property type="evidence" value="ECO:0007669"/>
    <property type="project" value="TreeGrafter"/>
</dbReference>
<keyword evidence="7" id="KW-0479">Metal-binding</keyword>
<dbReference type="InterPro" id="IPR016174">
    <property type="entry name" value="Di-haem_cyt_TM"/>
</dbReference>
<keyword evidence="11 13" id="KW-0472">Membrane</keyword>
<feature type="domain" description="Cytochrome b561 bacterial/Ni-hydrogenase" evidence="14">
    <location>
        <begin position="4"/>
        <end position="170"/>
    </location>
</feature>
<comment type="similarity">
    <text evidence="12">Belongs to the cytochrome b561 family.</text>
</comment>
<dbReference type="InterPro" id="IPR011577">
    <property type="entry name" value="Cyt_b561_bac/Ni-Hgenase"/>
</dbReference>
<reference evidence="15 16" key="1">
    <citation type="submission" date="2017-01" db="EMBL/GenBank/DDBJ databases">
        <title>Draft sequence of Acidihalobacter ferrooxidans strain DSM 14175 (strain V8).</title>
        <authorList>
            <person name="Khaleque H.N."/>
            <person name="Ramsay J.P."/>
            <person name="Murphy R.J.T."/>
            <person name="Kaksonen A.H."/>
            <person name="Boxall N.J."/>
            <person name="Watkin E.L.J."/>
        </authorList>
    </citation>
    <scope>NUCLEOTIDE SEQUENCE [LARGE SCALE GENOMIC DNA]</scope>
    <source>
        <strain evidence="15 16">V8</strain>
    </source>
</reference>
<dbReference type="SUPFAM" id="SSF81342">
    <property type="entry name" value="Transmembrane di-heme cytochromes"/>
    <property type="match status" value="1"/>
</dbReference>
<evidence type="ECO:0000256" key="9">
    <source>
        <dbReference type="ARBA" id="ARBA00022989"/>
    </source>
</evidence>
<keyword evidence="6 13" id="KW-0812">Transmembrane</keyword>
<evidence type="ECO:0000256" key="6">
    <source>
        <dbReference type="ARBA" id="ARBA00022692"/>
    </source>
</evidence>
<evidence type="ECO:0000256" key="10">
    <source>
        <dbReference type="ARBA" id="ARBA00023004"/>
    </source>
</evidence>
<comment type="subcellular location">
    <subcellularLocation>
        <location evidence="2">Cell membrane</location>
        <topology evidence="2">Multi-pass membrane protein</topology>
    </subcellularLocation>
</comment>
<dbReference type="PANTHER" id="PTHR30529">
    <property type="entry name" value="CYTOCHROME B561"/>
    <property type="match status" value="1"/>
</dbReference>
<keyword evidence="10" id="KW-0408">Iron</keyword>
<dbReference type="GO" id="GO:0005886">
    <property type="term" value="C:plasma membrane"/>
    <property type="evidence" value="ECO:0007669"/>
    <property type="project" value="UniProtKB-SubCell"/>
</dbReference>
<dbReference type="InterPro" id="IPR052168">
    <property type="entry name" value="Cytochrome_b561_oxidase"/>
</dbReference>
<keyword evidence="4" id="KW-1003">Cell membrane</keyword>
<feature type="transmembrane region" description="Helical" evidence="13">
    <location>
        <begin position="48"/>
        <end position="66"/>
    </location>
</feature>
<feature type="transmembrane region" description="Helical" evidence="13">
    <location>
        <begin position="87"/>
        <end position="116"/>
    </location>
</feature>
<dbReference type="GO" id="GO:0022904">
    <property type="term" value="P:respiratory electron transport chain"/>
    <property type="evidence" value="ECO:0007669"/>
    <property type="project" value="InterPro"/>
</dbReference>
<dbReference type="RefSeq" id="WP_076838124.1">
    <property type="nucleotide sequence ID" value="NZ_CP019434.1"/>
</dbReference>
<keyword evidence="5" id="KW-0349">Heme</keyword>
<evidence type="ECO:0000313" key="15">
    <source>
        <dbReference type="EMBL" id="APZ44415.1"/>
    </source>
</evidence>
<evidence type="ECO:0000256" key="11">
    <source>
        <dbReference type="ARBA" id="ARBA00023136"/>
    </source>
</evidence>
<dbReference type="EMBL" id="CP019434">
    <property type="protein sequence ID" value="APZ44415.1"/>
    <property type="molecule type" value="Genomic_DNA"/>
</dbReference>
<evidence type="ECO:0000256" key="13">
    <source>
        <dbReference type="SAM" id="Phobius"/>
    </source>
</evidence>
<evidence type="ECO:0000256" key="12">
    <source>
        <dbReference type="ARBA" id="ARBA00037975"/>
    </source>
</evidence>
<organism evidence="15 16">
    <name type="scientific">Acidihalobacter ferrooxydans</name>
    <dbReference type="NCBI Taxonomy" id="1765967"/>
    <lineage>
        <taxon>Bacteria</taxon>
        <taxon>Pseudomonadati</taxon>
        <taxon>Pseudomonadota</taxon>
        <taxon>Gammaproteobacteria</taxon>
        <taxon>Chromatiales</taxon>
        <taxon>Ectothiorhodospiraceae</taxon>
        <taxon>Acidihalobacter</taxon>
    </lineage>
</organism>
<name>A0A1P8UKT1_9GAMM</name>
<protein>
    <recommendedName>
        <fullName evidence="14">Cytochrome b561 bacterial/Ni-hydrogenase domain-containing protein</fullName>
    </recommendedName>
</protein>
<keyword evidence="16" id="KW-1185">Reference proteome</keyword>
<dbReference type="Proteomes" id="UP000243807">
    <property type="component" value="Chromosome"/>
</dbReference>
<evidence type="ECO:0000259" key="14">
    <source>
        <dbReference type="Pfam" id="PF01292"/>
    </source>
</evidence>
<dbReference type="PANTHER" id="PTHR30529:SF1">
    <property type="entry name" value="CYTOCHROME B561 HOMOLOG 2"/>
    <property type="match status" value="1"/>
</dbReference>
<evidence type="ECO:0000256" key="1">
    <source>
        <dbReference type="ARBA" id="ARBA00001970"/>
    </source>
</evidence>
<dbReference type="OrthoDB" id="9793784at2"/>
<dbReference type="GO" id="GO:0046872">
    <property type="term" value="F:metal ion binding"/>
    <property type="evidence" value="ECO:0007669"/>
    <property type="project" value="UniProtKB-KW"/>
</dbReference>
<evidence type="ECO:0000256" key="8">
    <source>
        <dbReference type="ARBA" id="ARBA00022982"/>
    </source>
</evidence>
<evidence type="ECO:0000313" key="16">
    <source>
        <dbReference type="Proteomes" id="UP000243807"/>
    </source>
</evidence>
<dbReference type="Pfam" id="PF01292">
    <property type="entry name" value="Ni_hydr_CYTB"/>
    <property type="match status" value="1"/>
</dbReference>
<keyword evidence="3" id="KW-0813">Transport</keyword>
<evidence type="ECO:0000256" key="4">
    <source>
        <dbReference type="ARBA" id="ARBA00022475"/>
    </source>
</evidence>
<accession>A0A1P8UKT1</accession>
<dbReference type="AlphaFoldDB" id="A0A1P8UKT1"/>
<sequence length="179" mass="20287">MHTSRVGRILHWFIALLVLFQGLLGYSMLHVGWFREHLTTEILIHQQMGLLIFGLSLWMLSIRLFKKARSGNGLNALNARLAEAVHVLLYGLIFIQSAVGIWMMGLLGKGLWFFAWHVALPIHPNPVLVFREVLPIHAAIAESLAGIIMLHTVAALYHHFVLHDDVLRRMSPVNSSDKF</sequence>
<evidence type="ECO:0000256" key="7">
    <source>
        <dbReference type="ARBA" id="ARBA00022723"/>
    </source>
</evidence>
<keyword evidence="8" id="KW-0249">Electron transport</keyword>
<proteinExistence type="inferred from homology"/>
<evidence type="ECO:0000256" key="5">
    <source>
        <dbReference type="ARBA" id="ARBA00022617"/>
    </source>
</evidence>
<dbReference type="KEGG" id="afy:BW247_16040"/>
<feature type="transmembrane region" description="Helical" evidence="13">
    <location>
        <begin position="9"/>
        <end position="28"/>
    </location>
</feature>
<dbReference type="GO" id="GO:0009055">
    <property type="term" value="F:electron transfer activity"/>
    <property type="evidence" value="ECO:0007669"/>
    <property type="project" value="InterPro"/>
</dbReference>